<comment type="caution">
    <text evidence="1">The sequence shown here is derived from an EMBL/GenBank/DDBJ whole genome shotgun (WGS) entry which is preliminary data.</text>
</comment>
<protein>
    <submittedName>
        <fullName evidence="1">Uncharacterized protein</fullName>
    </submittedName>
</protein>
<evidence type="ECO:0000313" key="1">
    <source>
        <dbReference type="EMBL" id="MBI6882694.1"/>
    </source>
</evidence>
<evidence type="ECO:0000313" key="2">
    <source>
        <dbReference type="Proteomes" id="UP000637061"/>
    </source>
</evidence>
<dbReference type="EMBL" id="JAEHTE010000001">
    <property type="protein sequence ID" value="MBI6882694.1"/>
    <property type="molecule type" value="Genomic_DNA"/>
</dbReference>
<organism evidence="1 2">
    <name type="scientific">Pseudomonas putida</name>
    <name type="common">Arthrobacter siderocapsulatus</name>
    <dbReference type="NCBI Taxonomy" id="303"/>
    <lineage>
        <taxon>Bacteria</taxon>
        <taxon>Pseudomonadati</taxon>
        <taxon>Pseudomonadota</taxon>
        <taxon>Gammaproteobacteria</taxon>
        <taxon>Pseudomonadales</taxon>
        <taxon>Pseudomonadaceae</taxon>
        <taxon>Pseudomonas</taxon>
    </lineage>
</organism>
<name>A0A8I1ECD0_PSEPU</name>
<dbReference type="AlphaFoldDB" id="A0A8I1ECD0"/>
<proteinExistence type="predicted"/>
<reference evidence="1" key="1">
    <citation type="submission" date="2020-12" db="EMBL/GenBank/DDBJ databases">
        <title>Enhanced detection system for hospital associated transmission using whole genome sequencing surveillance.</title>
        <authorList>
            <person name="Harrison L.H."/>
            <person name="Van Tyne D."/>
            <person name="Marsh J.W."/>
            <person name="Griffith M.P."/>
            <person name="Snyder D.J."/>
            <person name="Cooper V.S."/>
            <person name="Mustapha M."/>
        </authorList>
    </citation>
    <scope>NUCLEOTIDE SEQUENCE</scope>
    <source>
        <strain evidence="1">PSB00042</strain>
    </source>
</reference>
<gene>
    <name evidence="1" type="ORF">JEU22_02105</name>
</gene>
<sequence length="61" mass="7215">MNREIEQQQKIVREAYAKTNSLNPEYEAEFDKLSDMRAKADAKTFRKARGLHHEAETPYCR</sequence>
<dbReference type="Proteomes" id="UP000637061">
    <property type="component" value="Unassembled WGS sequence"/>
</dbReference>
<dbReference type="RefSeq" id="WP_198746302.1">
    <property type="nucleotide sequence ID" value="NZ_JAEHTE010000001.1"/>
</dbReference>
<accession>A0A8I1ECD0</accession>